<dbReference type="PANTHER" id="PTHR31865:SF68">
    <property type="match status" value="1"/>
</dbReference>
<feature type="compositionally biased region" description="Low complexity" evidence="1">
    <location>
        <begin position="123"/>
        <end position="142"/>
    </location>
</feature>
<evidence type="ECO:0000313" key="3">
    <source>
        <dbReference type="Proteomes" id="UP000593577"/>
    </source>
</evidence>
<gene>
    <name evidence="2" type="ORF">Goari_022860</name>
</gene>
<evidence type="ECO:0000313" key="2">
    <source>
        <dbReference type="EMBL" id="MBA0700612.1"/>
    </source>
</evidence>
<dbReference type="Pfam" id="PF07939">
    <property type="entry name" value="DUF1685"/>
    <property type="match status" value="1"/>
</dbReference>
<comment type="caution">
    <text evidence="2">The sequence shown here is derived from an EMBL/GenBank/DDBJ whole genome shotgun (WGS) entry which is preliminary data.</text>
</comment>
<sequence>MSKLKRGNIRPQRLNHQRTADALRVAAPEGHPAVAALMMMPPSVPLYKHPSWPPDVFRDEAWLRRKRNIKKRRSKSVTDEDLDELKACTELGFAPEVDPLLSHTLPALGRYYAVNKSYNDAISKPSTSSPSVVSDCDSTPSPIGSPHAVVDPCHDGAPEPGTSGAATLKAAAVVGGVAAVLY</sequence>
<proteinExistence type="predicted"/>
<accession>A0A7J8YML4</accession>
<name>A0A7J8YML4_GOSAI</name>
<dbReference type="AlphaFoldDB" id="A0A7J8YML4"/>
<dbReference type="EMBL" id="JABFAA010062254">
    <property type="protein sequence ID" value="MBA0700612.1"/>
    <property type="molecule type" value="Genomic_DNA"/>
</dbReference>
<dbReference type="InterPro" id="IPR012881">
    <property type="entry name" value="DUF1685"/>
</dbReference>
<feature type="region of interest" description="Disordered" evidence="1">
    <location>
        <begin position="123"/>
        <end position="161"/>
    </location>
</feature>
<dbReference type="PANTHER" id="PTHR31865">
    <property type="entry name" value="OSJNBA0071G03.3 PROTEIN"/>
    <property type="match status" value="1"/>
</dbReference>
<dbReference type="Proteomes" id="UP000593577">
    <property type="component" value="Unassembled WGS sequence"/>
</dbReference>
<reference evidence="2 3" key="1">
    <citation type="journal article" date="2019" name="Genome Biol. Evol.">
        <title>Insights into the evolution of the New World diploid cottons (Gossypium, subgenus Houzingenia) based on genome sequencing.</title>
        <authorList>
            <person name="Grover C.E."/>
            <person name="Arick M.A. 2nd"/>
            <person name="Thrash A."/>
            <person name="Conover J.L."/>
            <person name="Sanders W.S."/>
            <person name="Peterson D.G."/>
            <person name="Frelichowski J.E."/>
            <person name="Scheffler J.A."/>
            <person name="Scheffler B.E."/>
            <person name="Wendel J.F."/>
        </authorList>
    </citation>
    <scope>NUCLEOTIDE SEQUENCE [LARGE SCALE GENOMIC DNA]</scope>
    <source>
        <strain evidence="2">185</strain>
        <tissue evidence="2">Leaf</tissue>
    </source>
</reference>
<keyword evidence="3" id="KW-1185">Reference proteome</keyword>
<protein>
    <submittedName>
        <fullName evidence="2">Uncharacterized protein</fullName>
    </submittedName>
</protein>
<evidence type="ECO:0000256" key="1">
    <source>
        <dbReference type="SAM" id="MobiDB-lite"/>
    </source>
</evidence>
<organism evidence="2 3">
    <name type="scientific">Gossypium aridum</name>
    <name type="common">American cotton</name>
    <name type="synonym">Erioxylum aridum</name>
    <dbReference type="NCBI Taxonomy" id="34290"/>
    <lineage>
        <taxon>Eukaryota</taxon>
        <taxon>Viridiplantae</taxon>
        <taxon>Streptophyta</taxon>
        <taxon>Embryophyta</taxon>
        <taxon>Tracheophyta</taxon>
        <taxon>Spermatophyta</taxon>
        <taxon>Magnoliopsida</taxon>
        <taxon>eudicotyledons</taxon>
        <taxon>Gunneridae</taxon>
        <taxon>Pentapetalae</taxon>
        <taxon>rosids</taxon>
        <taxon>malvids</taxon>
        <taxon>Malvales</taxon>
        <taxon>Malvaceae</taxon>
        <taxon>Malvoideae</taxon>
        <taxon>Gossypium</taxon>
    </lineage>
</organism>